<accession>A0A4C1X4R5</accession>
<reference evidence="1 2" key="1">
    <citation type="journal article" date="2019" name="Commun. Biol.">
        <title>The bagworm genome reveals a unique fibroin gene that provides high tensile strength.</title>
        <authorList>
            <person name="Kono N."/>
            <person name="Nakamura H."/>
            <person name="Ohtoshi R."/>
            <person name="Tomita M."/>
            <person name="Numata K."/>
            <person name="Arakawa K."/>
        </authorList>
    </citation>
    <scope>NUCLEOTIDE SEQUENCE [LARGE SCALE GENOMIC DNA]</scope>
</reference>
<gene>
    <name evidence="1" type="ORF">EVAR_40675_1</name>
</gene>
<dbReference type="Proteomes" id="UP000299102">
    <property type="component" value="Unassembled WGS sequence"/>
</dbReference>
<organism evidence="1 2">
    <name type="scientific">Eumeta variegata</name>
    <name type="common">Bagworm moth</name>
    <name type="synonym">Eumeta japonica</name>
    <dbReference type="NCBI Taxonomy" id="151549"/>
    <lineage>
        <taxon>Eukaryota</taxon>
        <taxon>Metazoa</taxon>
        <taxon>Ecdysozoa</taxon>
        <taxon>Arthropoda</taxon>
        <taxon>Hexapoda</taxon>
        <taxon>Insecta</taxon>
        <taxon>Pterygota</taxon>
        <taxon>Neoptera</taxon>
        <taxon>Endopterygota</taxon>
        <taxon>Lepidoptera</taxon>
        <taxon>Glossata</taxon>
        <taxon>Ditrysia</taxon>
        <taxon>Tineoidea</taxon>
        <taxon>Psychidae</taxon>
        <taxon>Oiketicinae</taxon>
        <taxon>Eumeta</taxon>
    </lineage>
</organism>
<protein>
    <submittedName>
        <fullName evidence="1">Uncharacterized protein</fullName>
    </submittedName>
</protein>
<sequence>MTTGLERQSFKALQRGPRLSDVISPRRTLVQRGWGLLVHCHRFGDHFDTEYTACSSRHGTSGLIRLKYKLTYQFAMARAARRSSPPCNVNKEQKFNGRQLNRIESLD</sequence>
<evidence type="ECO:0000313" key="1">
    <source>
        <dbReference type="EMBL" id="GBP58130.1"/>
    </source>
</evidence>
<comment type="caution">
    <text evidence="1">The sequence shown here is derived from an EMBL/GenBank/DDBJ whole genome shotgun (WGS) entry which is preliminary data.</text>
</comment>
<evidence type="ECO:0000313" key="2">
    <source>
        <dbReference type="Proteomes" id="UP000299102"/>
    </source>
</evidence>
<dbReference type="AlphaFoldDB" id="A0A4C1X4R5"/>
<keyword evidence="2" id="KW-1185">Reference proteome</keyword>
<proteinExistence type="predicted"/>
<dbReference type="EMBL" id="BGZK01000727">
    <property type="protein sequence ID" value="GBP58130.1"/>
    <property type="molecule type" value="Genomic_DNA"/>
</dbReference>
<name>A0A4C1X4R5_EUMVA</name>